<dbReference type="Gene3D" id="3.40.630.30">
    <property type="match status" value="1"/>
</dbReference>
<evidence type="ECO:0000256" key="3">
    <source>
        <dbReference type="ARBA" id="ARBA00013184"/>
    </source>
</evidence>
<evidence type="ECO:0000313" key="17">
    <source>
        <dbReference type="Proteomes" id="UP000244722"/>
    </source>
</evidence>
<evidence type="ECO:0000256" key="14">
    <source>
        <dbReference type="SAM" id="MobiDB-lite"/>
    </source>
</evidence>
<keyword evidence="10 13" id="KW-0539">Nucleus</keyword>
<keyword evidence="5" id="KW-0479">Metal-binding</keyword>
<dbReference type="Proteomes" id="UP000244722">
    <property type="component" value="Unassembled WGS sequence"/>
</dbReference>
<dbReference type="AlphaFoldDB" id="A0A2T6ZQ62"/>
<evidence type="ECO:0000313" key="16">
    <source>
        <dbReference type="EMBL" id="PUU77606.1"/>
    </source>
</evidence>
<evidence type="ECO:0000256" key="9">
    <source>
        <dbReference type="ARBA" id="ARBA00022990"/>
    </source>
</evidence>
<dbReference type="Gene3D" id="1.10.10.10">
    <property type="entry name" value="Winged helix-like DNA-binding domain superfamily/Winged helix DNA-binding domain"/>
    <property type="match status" value="1"/>
</dbReference>
<comment type="similarity">
    <text evidence="2 13">Belongs to the MYST (SAS/MOZ) family.</text>
</comment>
<keyword evidence="7" id="KW-0862">Zinc</keyword>
<dbReference type="PANTHER" id="PTHR10615:SF161">
    <property type="entry name" value="HISTONE ACETYLTRANSFERASE KAT7"/>
    <property type="match status" value="1"/>
</dbReference>
<reference evidence="16 17" key="1">
    <citation type="submission" date="2017-04" db="EMBL/GenBank/DDBJ databases">
        <title>Draft genome sequence of Tuber borchii Vittad., a whitish edible truffle.</title>
        <authorList>
            <consortium name="DOE Joint Genome Institute"/>
            <person name="Murat C."/>
            <person name="Kuo A."/>
            <person name="Barry K.W."/>
            <person name="Clum A."/>
            <person name="Dockter R.B."/>
            <person name="Fauchery L."/>
            <person name="Iotti M."/>
            <person name="Kohler A."/>
            <person name="Labutti K."/>
            <person name="Lindquist E.A."/>
            <person name="Lipzen A."/>
            <person name="Ohm R.A."/>
            <person name="Wang M."/>
            <person name="Grigoriev I.V."/>
            <person name="Zambonelli A."/>
            <person name="Martin F.M."/>
        </authorList>
    </citation>
    <scope>NUCLEOTIDE SEQUENCE [LARGE SCALE GENOMIC DNA]</scope>
    <source>
        <strain evidence="16 17">Tbo3840</strain>
    </source>
</reference>
<dbReference type="SUPFAM" id="SSF55729">
    <property type="entry name" value="Acyl-CoA N-acyltransferases (Nat)"/>
    <property type="match status" value="1"/>
</dbReference>
<evidence type="ECO:0000256" key="4">
    <source>
        <dbReference type="ARBA" id="ARBA00022679"/>
    </source>
</evidence>
<comment type="function">
    <text evidence="11">Catalytic component of the NuA4 histone acetyltransferase (HAT) complex which is involved in epigenetic transcriptional activation of selected genes principally by acetylation of nucleosomal histones H4, H3, H2B, H2A and H2A variant H2A.Z. Acetylates histone H4 to form H4K5ac, H4K8ac, H4K12ac and H4K16ac, histone H3 to form H3K14ac, and histone H2A to form H2AK4ac and H2AK7ac. The NuA4 complex is involved in the DNA damage response and is required for chromosome segregation. The NuA4 complex plays a direct role in repair of DNA double-strand breaks (DSBs) through homologous recombination. Recruitment to promoters depends on H3K4me. Also acetylates non-histone proteins. In addition to protein acetyltransferase, can use different acyl-CoA substrates, such as 2-hydroxyisobutanoyl-CoA (2-hydroxyisobutyryl-CoA) or (2E)-butenoyl-CoA (crotonyl-CoA), and is able to mediate protein 2-hydroxyisobutyrylation and crotonylation, respectively.</text>
</comment>
<evidence type="ECO:0000256" key="5">
    <source>
        <dbReference type="ARBA" id="ARBA00022723"/>
    </source>
</evidence>
<dbReference type="Pfam" id="PF16866">
    <property type="entry name" value="PHD_4"/>
    <property type="match status" value="1"/>
</dbReference>
<dbReference type="EMBL" id="NESQ01000148">
    <property type="protein sequence ID" value="PUU77606.1"/>
    <property type="molecule type" value="Genomic_DNA"/>
</dbReference>
<keyword evidence="9" id="KW-0007">Acetylation</keyword>
<dbReference type="InterPro" id="IPR040706">
    <property type="entry name" value="Zf-MYST"/>
</dbReference>
<evidence type="ECO:0000256" key="13">
    <source>
        <dbReference type="RuleBase" id="RU361211"/>
    </source>
</evidence>
<evidence type="ECO:0000256" key="8">
    <source>
        <dbReference type="ARBA" id="ARBA00022853"/>
    </source>
</evidence>
<dbReference type="GO" id="GO:1990467">
    <property type="term" value="C:NuA3a histone acetyltransferase complex"/>
    <property type="evidence" value="ECO:0007669"/>
    <property type="project" value="TreeGrafter"/>
</dbReference>
<dbReference type="InterPro" id="IPR050603">
    <property type="entry name" value="MYST_HAT"/>
</dbReference>
<feature type="region of interest" description="Disordered" evidence="14">
    <location>
        <begin position="863"/>
        <end position="956"/>
    </location>
</feature>
<dbReference type="EC" id="2.3.1.48" evidence="3 13"/>
<evidence type="ECO:0000256" key="10">
    <source>
        <dbReference type="ARBA" id="ARBA00023242"/>
    </source>
</evidence>
<gene>
    <name evidence="16" type="ORF">B9Z19DRAFT_1065743</name>
</gene>
<sequence length="956" mass="106989">MEGLRSEEEEDDNDIESVASNRSRRSTSKSTGRRKRGNIEPKGTEEEDEEAGDQSSADDRSSSESSSAVSSSSDDDDDEYGEEEEEEEEWRAGKNGEPWQGVENEDAEKPTKNLCMLGPAISSAEWTFGSDTDIGFDRHCDLDEDNDPSSDYEDPLECIICGSFAHKKCDRDINECGGVKSAFDEETSKWRCPSCAAGSHEPVPNPKDLPSQSKHYRRLSTAKEETPRLRERKRKRDSNEGTISSRRRKREKLNLLKKNGNTSDDEDGEFELEPDEHQMEISHYEEQDAVSVGYSDIQGTPPKGKQKLYEPRIPVVTYKKTARKFHLHIKNLTPGKLATILAPASTNLILPKPKPISSGQKMEAHEPEKVRRRGRPLKSTTARATPKTHTPKPIFHNLSPQDDEKSKPYGGILTEEEASTELTLPGAEERDRFEKARVEAESEKETRLVISASLNPQPKQKHRDRNTKFADASKIECIHFGEFEIDTWYTAPYPQEYSENRVLWICEFCLKYMNSEYVGWRHKMKCESKHPPGDEVYRDGSISVFEIDGRKHSLYCQNLCVLAKLFLGSKTLYYDVEPFLFYVMTECDEFGMHFVGYFSKEKRITSQHNVSCILTLPIHQRKGYGNLLIAFSYLLTRHENKTGSPEKPFSDLGLLSYRNYWKLTLCYELRNQSTPVTIVQLSQRTAMTPDDVICGLEALNALVRDPVTGTYALRIDYPALEAHIQKWEAKGYVKLNPAALVWTPYVVGRSQAVQLNEPLPTIAPRPEPVALSNTGEDGEGDALGDLGRSGSRSLTGDAMDMDKIDPALHTFDLKVPETPFTPFAPLKAASPAMKFAPPSKWNSPIKSFMQDDNTDDIPPTRFEIVPPPPGSFTKKMRAGSSAPRGRTPGTKNRRGRKMLDTPNGLSSGKTRGGARDFHRSPSISAGASREGAQEGVSSGVDPGMHPGPSFVVASEV</sequence>
<proteinExistence type="inferred from homology"/>
<dbReference type="GO" id="GO:0005634">
    <property type="term" value="C:nucleus"/>
    <property type="evidence" value="ECO:0007669"/>
    <property type="project" value="UniProtKB-SubCell"/>
</dbReference>
<feature type="compositionally biased region" description="Basic residues" evidence="14">
    <location>
        <begin position="22"/>
        <end position="36"/>
    </location>
</feature>
<evidence type="ECO:0000256" key="6">
    <source>
        <dbReference type="ARBA" id="ARBA00022771"/>
    </source>
</evidence>
<dbReference type="Gene3D" id="3.30.60.60">
    <property type="entry name" value="N-acetyl transferase-like"/>
    <property type="match status" value="1"/>
</dbReference>
<feature type="region of interest" description="Disordered" evidence="14">
    <location>
        <begin position="1"/>
        <end position="115"/>
    </location>
</feature>
<dbReference type="PANTHER" id="PTHR10615">
    <property type="entry name" value="HISTONE ACETYLTRANSFERASE"/>
    <property type="match status" value="1"/>
</dbReference>
<feature type="active site" description="Proton donor/acceptor" evidence="12">
    <location>
        <position position="646"/>
    </location>
</feature>
<dbReference type="GO" id="GO:0006357">
    <property type="term" value="P:regulation of transcription by RNA polymerase II"/>
    <property type="evidence" value="ECO:0007669"/>
    <property type="project" value="TreeGrafter"/>
</dbReference>
<dbReference type="STRING" id="42251.A0A2T6ZQ62"/>
<evidence type="ECO:0000256" key="2">
    <source>
        <dbReference type="ARBA" id="ARBA00010107"/>
    </source>
</evidence>
<evidence type="ECO:0000256" key="12">
    <source>
        <dbReference type="PIRSR" id="PIRSR602717-51"/>
    </source>
</evidence>
<keyword evidence="6" id="KW-0863">Zinc-finger</keyword>
<organism evidence="16 17">
    <name type="scientific">Tuber borchii</name>
    <name type="common">White truffle</name>
    <dbReference type="NCBI Taxonomy" id="42251"/>
    <lineage>
        <taxon>Eukaryota</taxon>
        <taxon>Fungi</taxon>
        <taxon>Dikarya</taxon>
        <taxon>Ascomycota</taxon>
        <taxon>Pezizomycotina</taxon>
        <taxon>Pezizomycetes</taxon>
        <taxon>Pezizales</taxon>
        <taxon>Tuberaceae</taxon>
        <taxon>Tuber</taxon>
    </lineage>
</organism>
<feature type="region of interest" description="Disordered" evidence="14">
    <location>
        <begin position="351"/>
        <end position="407"/>
    </location>
</feature>
<dbReference type="Pfam" id="PF17772">
    <property type="entry name" value="zf-MYST"/>
    <property type="match status" value="1"/>
</dbReference>
<comment type="caution">
    <text evidence="16">The sequence shown here is derived from an EMBL/GenBank/DDBJ whole genome shotgun (WGS) entry which is preliminary data.</text>
</comment>
<feature type="compositionally biased region" description="Low complexity" evidence="14">
    <location>
        <begin position="63"/>
        <end position="72"/>
    </location>
</feature>
<dbReference type="Pfam" id="PF01853">
    <property type="entry name" value="MOZ_SAS"/>
    <property type="match status" value="1"/>
</dbReference>
<feature type="domain" description="MYST-type HAT" evidence="15">
    <location>
        <begin position="470"/>
        <end position="744"/>
    </location>
</feature>
<dbReference type="PROSITE" id="PS51726">
    <property type="entry name" value="MYST_HAT"/>
    <property type="match status" value="1"/>
</dbReference>
<dbReference type="InterPro" id="IPR002717">
    <property type="entry name" value="HAT_MYST-type"/>
</dbReference>
<dbReference type="FunFam" id="3.40.630.30:FF:000001">
    <property type="entry name" value="Histone acetyltransferase"/>
    <property type="match status" value="1"/>
</dbReference>
<keyword evidence="17" id="KW-1185">Reference proteome</keyword>
<feature type="compositionally biased region" description="Acidic residues" evidence="14">
    <location>
        <begin position="73"/>
        <end position="89"/>
    </location>
</feature>
<keyword evidence="4" id="KW-0808">Transferase</keyword>
<dbReference type="GO" id="GO:0003682">
    <property type="term" value="F:chromatin binding"/>
    <property type="evidence" value="ECO:0007669"/>
    <property type="project" value="TreeGrafter"/>
</dbReference>
<dbReference type="InterPro" id="IPR019787">
    <property type="entry name" value="Znf_PHD-finger"/>
</dbReference>
<dbReference type="InterPro" id="IPR036388">
    <property type="entry name" value="WH-like_DNA-bd_sf"/>
</dbReference>
<protein>
    <recommendedName>
        <fullName evidence="3 13">Histone acetyltransferase</fullName>
        <ecNumber evidence="3 13">2.3.1.48</ecNumber>
    </recommendedName>
</protein>
<name>A0A2T6ZQ62_TUBBO</name>
<dbReference type="GO" id="GO:0003712">
    <property type="term" value="F:transcription coregulator activity"/>
    <property type="evidence" value="ECO:0007669"/>
    <property type="project" value="TreeGrafter"/>
</dbReference>
<evidence type="ECO:0000256" key="7">
    <source>
        <dbReference type="ARBA" id="ARBA00022833"/>
    </source>
</evidence>
<dbReference type="InterPro" id="IPR016181">
    <property type="entry name" value="Acyl_CoA_acyltransferase"/>
</dbReference>
<feature type="region of interest" description="Disordered" evidence="14">
    <location>
        <begin position="194"/>
        <end position="270"/>
    </location>
</feature>
<dbReference type="FunFam" id="3.30.60.60:FF:000001">
    <property type="entry name" value="Histone acetyltransferase"/>
    <property type="match status" value="1"/>
</dbReference>
<dbReference type="OrthoDB" id="787137at2759"/>
<evidence type="ECO:0000256" key="1">
    <source>
        <dbReference type="ARBA" id="ARBA00004123"/>
    </source>
</evidence>
<keyword evidence="8" id="KW-0156">Chromatin regulator</keyword>
<comment type="subcellular location">
    <subcellularLocation>
        <location evidence="1 13">Nucleus</location>
    </subcellularLocation>
</comment>
<accession>A0A2T6ZQ62</accession>
<dbReference type="GO" id="GO:0031507">
    <property type="term" value="P:heterochromatin formation"/>
    <property type="evidence" value="ECO:0007669"/>
    <property type="project" value="UniProtKB-ARBA"/>
</dbReference>
<evidence type="ECO:0000259" key="15">
    <source>
        <dbReference type="PROSITE" id="PS51726"/>
    </source>
</evidence>
<evidence type="ECO:0000256" key="11">
    <source>
        <dbReference type="ARBA" id="ARBA00045805"/>
    </source>
</evidence>
<dbReference type="GO" id="GO:0008270">
    <property type="term" value="F:zinc ion binding"/>
    <property type="evidence" value="ECO:0007669"/>
    <property type="project" value="UniProtKB-KW"/>
</dbReference>
<dbReference type="GO" id="GO:0004402">
    <property type="term" value="F:histone acetyltransferase activity"/>
    <property type="evidence" value="ECO:0007669"/>
    <property type="project" value="InterPro"/>
</dbReference>
<feature type="region of interest" description="Disordered" evidence="14">
    <location>
        <begin position="759"/>
        <end position="789"/>
    </location>
</feature>
<comment type="catalytic activity">
    <reaction evidence="13">
        <text>L-lysyl-[protein] + acetyl-CoA = N(6)-acetyl-L-lysyl-[protein] + CoA + H(+)</text>
        <dbReference type="Rhea" id="RHEA:45948"/>
        <dbReference type="Rhea" id="RHEA-COMP:9752"/>
        <dbReference type="Rhea" id="RHEA-COMP:10731"/>
        <dbReference type="ChEBI" id="CHEBI:15378"/>
        <dbReference type="ChEBI" id="CHEBI:29969"/>
        <dbReference type="ChEBI" id="CHEBI:57287"/>
        <dbReference type="ChEBI" id="CHEBI:57288"/>
        <dbReference type="ChEBI" id="CHEBI:61930"/>
        <dbReference type="EC" id="2.3.1.48"/>
    </reaction>
</comment>